<dbReference type="NCBIfam" id="TIGR00916">
    <property type="entry name" value="2A0604s01"/>
    <property type="match status" value="1"/>
</dbReference>
<name>A0ABS8PBA6_9PSEU</name>
<dbReference type="Pfam" id="PF02355">
    <property type="entry name" value="SecD_SecF_C"/>
    <property type="match status" value="1"/>
</dbReference>
<evidence type="ECO:0000313" key="15">
    <source>
        <dbReference type="Proteomes" id="UP001199469"/>
    </source>
</evidence>
<feature type="region of interest" description="Disordered" evidence="10">
    <location>
        <begin position="128"/>
        <end position="192"/>
    </location>
</feature>
<feature type="transmembrane region" description="Helical" evidence="9">
    <location>
        <begin position="362"/>
        <end position="384"/>
    </location>
</feature>
<evidence type="ECO:0000256" key="1">
    <source>
        <dbReference type="ARBA" id="ARBA00004651"/>
    </source>
</evidence>
<keyword evidence="5 9" id="KW-0653">Protein transport</keyword>
<dbReference type="InterPro" id="IPR048634">
    <property type="entry name" value="SecD_SecF_C"/>
</dbReference>
<sequence length="592" mass="60445">MAPPTVRFRPGRYLAAFAAIVVVLYGLVFLTGDRSPTPKLGIDLQGGTQVTLTARTESGAAPTPDQLNLARQIIEQRVNGLGVSGAEVVQNGNNLVITVPGQAGDQARSLGQTARLYFRPVIAGPLAAQQPTQAPPGQSQPGQTGGGAGGGTPGKAPAGQSVQLPTQAPTPPAPPGGNGGAPAGGGTSQDPRQVAAIAEAKATRQSTDQAVQAKAVQSLNCAAEDPLRGYDDPTKPLVACDRNGQAKYVLGPSILSGTEVANATASPNQQGAGFVINVDFKSTGAGIWGQYTGANIGKAVAFALDSQVVSAPTIQAAQPGGNSQISGNFNQQSATDLANVLKYGSLPLSFDTSDAQTISATLGLASLEAGLIAGVIGLALVFVYSLFYYRALGVLTILSLILSGLIVYAVLVLLGRGIGFTLDLSGVAGFIVAIGITADSFVIFFERIKDEMREGRSFRSAVPRGWVRARRTILSGDAVSFLAAVVLYVLAVGQVRGFAFTLGMSTVLDLVVVFLVTHPLLSMASNSQLFASPAWSGLGKVASQTTTRTGPGGRGGGTGTTPRPGARPSQTRRPAASSGRSQRSGSGRGGTR</sequence>
<feature type="transmembrane region" description="Helical" evidence="9">
    <location>
        <begin position="473"/>
        <end position="491"/>
    </location>
</feature>
<dbReference type="Pfam" id="PF21760">
    <property type="entry name" value="SecD_1st"/>
    <property type="match status" value="1"/>
</dbReference>
<feature type="domain" description="Protein translocase subunit SecDF P1" evidence="12">
    <location>
        <begin position="70"/>
        <end position="121"/>
    </location>
</feature>
<proteinExistence type="inferred from homology"/>
<comment type="similarity">
    <text evidence="9">Belongs to the SecD/SecF family. SecD subfamily.</text>
</comment>
<dbReference type="SUPFAM" id="SSF82866">
    <property type="entry name" value="Multidrug efflux transporter AcrB transmembrane domain"/>
    <property type="match status" value="1"/>
</dbReference>
<keyword evidence="7 9" id="KW-0811">Translocation</keyword>
<dbReference type="PANTHER" id="PTHR30081:SF1">
    <property type="entry name" value="PROTEIN TRANSLOCASE SUBUNIT SECD"/>
    <property type="match status" value="1"/>
</dbReference>
<dbReference type="InterPro" id="IPR022813">
    <property type="entry name" value="SecD/SecF_arch_bac"/>
</dbReference>
<evidence type="ECO:0000256" key="9">
    <source>
        <dbReference type="HAMAP-Rule" id="MF_01463"/>
    </source>
</evidence>
<feature type="region of interest" description="Disordered" evidence="10">
    <location>
        <begin position="541"/>
        <end position="592"/>
    </location>
</feature>
<evidence type="ECO:0000256" key="3">
    <source>
        <dbReference type="ARBA" id="ARBA00022475"/>
    </source>
</evidence>
<evidence type="ECO:0000313" key="14">
    <source>
        <dbReference type="EMBL" id="MCD2195498.1"/>
    </source>
</evidence>
<dbReference type="Pfam" id="PF07549">
    <property type="entry name" value="Sec_GG"/>
    <property type="match status" value="1"/>
</dbReference>
<dbReference type="Gene3D" id="1.20.1640.10">
    <property type="entry name" value="Multidrug efflux transporter AcrB transmembrane domain"/>
    <property type="match status" value="1"/>
</dbReference>
<dbReference type="Gene3D" id="3.30.70.3220">
    <property type="match status" value="1"/>
</dbReference>
<feature type="transmembrane region" description="Helical" evidence="9">
    <location>
        <begin position="497"/>
        <end position="517"/>
    </location>
</feature>
<keyword evidence="2 9" id="KW-0813">Transport</keyword>
<feature type="compositionally biased region" description="Gly residues" evidence="10">
    <location>
        <begin position="143"/>
        <end position="153"/>
    </location>
</feature>
<protein>
    <recommendedName>
        <fullName evidence="9">Protein translocase subunit SecD</fullName>
    </recommendedName>
</protein>
<evidence type="ECO:0000256" key="4">
    <source>
        <dbReference type="ARBA" id="ARBA00022692"/>
    </source>
</evidence>
<reference evidence="14 15" key="1">
    <citation type="submission" date="2021-11" db="EMBL/GenBank/DDBJ databases">
        <title>Draft genome sequence of Actinomycetospora sp. SF1 isolated from the rhizosphere soil.</title>
        <authorList>
            <person name="Duangmal K."/>
            <person name="Chantavorakit T."/>
        </authorList>
    </citation>
    <scope>NUCLEOTIDE SEQUENCE [LARGE SCALE GENOMIC DNA]</scope>
    <source>
        <strain evidence="14 15">TBRC 5722</strain>
    </source>
</reference>
<keyword evidence="8 9" id="KW-0472">Membrane</keyword>
<comment type="subunit">
    <text evidence="9">Forms a complex with SecF. Part of the essential Sec protein translocation apparatus which comprises SecA, SecYEG and auxiliary proteins SecDF. Other proteins may also be involved.</text>
</comment>
<dbReference type="Pfam" id="PF22599">
    <property type="entry name" value="SecDF_P1_head"/>
    <property type="match status" value="1"/>
</dbReference>
<dbReference type="Gene3D" id="3.30.1360.200">
    <property type="match status" value="1"/>
</dbReference>
<dbReference type="InterPro" id="IPR005791">
    <property type="entry name" value="SecD"/>
</dbReference>
<feature type="compositionally biased region" description="Low complexity" evidence="10">
    <location>
        <begin position="572"/>
        <end position="585"/>
    </location>
</feature>
<dbReference type="InterPro" id="IPR055344">
    <property type="entry name" value="SecD_SecF_C_bact"/>
</dbReference>
<keyword evidence="6 9" id="KW-1133">Transmembrane helix</keyword>
<keyword evidence="4 9" id="KW-0812">Transmembrane</keyword>
<feature type="domain" description="SecDF P1 head subdomain" evidence="13">
    <location>
        <begin position="243"/>
        <end position="347"/>
    </location>
</feature>
<dbReference type="Proteomes" id="UP001199469">
    <property type="component" value="Unassembled WGS sequence"/>
</dbReference>
<feature type="compositionally biased region" description="Gly residues" evidence="10">
    <location>
        <begin position="550"/>
        <end position="559"/>
    </location>
</feature>
<dbReference type="PANTHER" id="PTHR30081">
    <property type="entry name" value="PROTEIN-EXPORT MEMBRANE PROTEIN SEC"/>
    <property type="match status" value="1"/>
</dbReference>
<dbReference type="RefSeq" id="WP_230736648.1">
    <property type="nucleotide sequence ID" value="NZ_JAJNDB010000004.1"/>
</dbReference>
<gene>
    <name evidence="9 14" type="primary">secD</name>
    <name evidence="14" type="ORF">LQ327_19195</name>
</gene>
<dbReference type="InterPro" id="IPR048631">
    <property type="entry name" value="SecD_1st"/>
</dbReference>
<evidence type="ECO:0000259" key="13">
    <source>
        <dbReference type="Pfam" id="PF22599"/>
    </source>
</evidence>
<comment type="subcellular location">
    <subcellularLocation>
        <location evidence="1 9">Cell membrane</location>
        <topology evidence="1 9">Multi-pass membrane protein</topology>
    </subcellularLocation>
</comment>
<feature type="domain" description="Protein export membrane protein SecD/SecF C-terminal" evidence="11">
    <location>
        <begin position="350"/>
        <end position="524"/>
    </location>
</feature>
<evidence type="ECO:0000259" key="12">
    <source>
        <dbReference type="Pfam" id="PF21760"/>
    </source>
</evidence>
<feature type="compositionally biased region" description="Low complexity" evidence="10">
    <location>
        <begin position="128"/>
        <end position="142"/>
    </location>
</feature>
<dbReference type="EMBL" id="JAJNDB010000004">
    <property type="protein sequence ID" value="MCD2195498.1"/>
    <property type="molecule type" value="Genomic_DNA"/>
</dbReference>
<comment type="caution">
    <text evidence="14">The sequence shown here is derived from an EMBL/GenBank/DDBJ whole genome shotgun (WGS) entry which is preliminary data.</text>
</comment>
<accession>A0ABS8PBA6</accession>
<feature type="transmembrane region" description="Helical" evidence="9">
    <location>
        <begin position="426"/>
        <end position="445"/>
    </location>
</feature>
<organism evidence="14 15">
    <name type="scientific">Actinomycetospora endophytica</name>
    <dbReference type="NCBI Taxonomy" id="2291215"/>
    <lineage>
        <taxon>Bacteria</taxon>
        <taxon>Bacillati</taxon>
        <taxon>Actinomycetota</taxon>
        <taxon>Actinomycetes</taxon>
        <taxon>Pseudonocardiales</taxon>
        <taxon>Pseudonocardiaceae</taxon>
        <taxon>Actinomycetospora</taxon>
    </lineage>
</organism>
<comment type="function">
    <text evidence="9">Part of the Sec protein translocase complex. Interacts with the SecYEG preprotein conducting channel. SecDF uses the proton motive force (PMF) to complete protein translocation after the ATP-dependent function of SecA.</text>
</comment>
<feature type="compositionally biased region" description="Gly residues" evidence="10">
    <location>
        <begin position="176"/>
        <end position="187"/>
    </location>
</feature>
<feature type="transmembrane region" description="Helical" evidence="9">
    <location>
        <begin position="12"/>
        <end position="30"/>
    </location>
</feature>
<evidence type="ECO:0000256" key="8">
    <source>
        <dbReference type="ARBA" id="ARBA00023136"/>
    </source>
</evidence>
<dbReference type="NCBIfam" id="TIGR01129">
    <property type="entry name" value="secD"/>
    <property type="match status" value="1"/>
</dbReference>
<keyword evidence="15" id="KW-1185">Reference proteome</keyword>
<evidence type="ECO:0000256" key="2">
    <source>
        <dbReference type="ARBA" id="ARBA00022448"/>
    </source>
</evidence>
<evidence type="ECO:0000256" key="6">
    <source>
        <dbReference type="ARBA" id="ARBA00022989"/>
    </source>
</evidence>
<evidence type="ECO:0000256" key="7">
    <source>
        <dbReference type="ARBA" id="ARBA00023010"/>
    </source>
</evidence>
<evidence type="ECO:0000259" key="11">
    <source>
        <dbReference type="Pfam" id="PF02355"/>
    </source>
</evidence>
<keyword evidence="3 9" id="KW-1003">Cell membrane</keyword>
<evidence type="ECO:0000256" key="10">
    <source>
        <dbReference type="SAM" id="MobiDB-lite"/>
    </source>
</evidence>
<dbReference type="InterPro" id="IPR054384">
    <property type="entry name" value="SecDF_P1_head"/>
</dbReference>
<evidence type="ECO:0000256" key="5">
    <source>
        <dbReference type="ARBA" id="ARBA00022927"/>
    </source>
</evidence>
<dbReference type="InterPro" id="IPR022646">
    <property type="entry name" value="SecD/SecF_CS"/>
</dbReference>
<dbReference type="HAMAP" id="MF_01463_B">
    <property type="entry name" value="SecD_B"/>
    <property type="match status" value="1"/>
</dbReference>
<feature type="transmembrane region" description="Helical" evidence="9">
    <location>
        <begin position="391"/>
        <end position="414"/>
    </location>
</feature>